<gene>
    <name evidence="1" type="ORF">SEPMUDRAFT_70787</name>
</gene>
<evidence type="ECO:0000313" key="2">
    <source>
        <dbReference type="Proteomes" id="UP000016931"/>
    </source>
</evidence>
<dbReference type="OMA" id="TGIDTCL"/>
<dbReference type="STRING" id="692275.M3CBU3"/>
<organism evidence="1 2">
    <name type="scientific">Sphaerulina musiva (strain SO2202)</name>
    <name type="common">Poplar stem canker fungus</name>
    <name type="synonym">Septoria musiva</name>
    <dbReference type="NCBI Taxonomy" id="692275"/>
    <lineage>
        <taxon>Eukaryota</taxon>
        <taxon>Fungi</taxon>
        <taxon>Dikarya</taxon>
        <taxon>Ascomycota</taxon>
        <taxon>Pezizomycotina</taxon>
        <taxon>Dothideomycetes</taxon>
        <taxon>Dothideomycetidae</taxon>
        <taxon>Mycosphaerellales</taxon>
        <taxon>Mycosphaerellaceae</taxon>
        <taxon>Sphaerulina</taxon>
    </lineage>
</organism>
<dbReference type="Gene3D" id="3.50.50.60">
    <property type="entry name" value="FAD/NAD(P)-binding domain"/>
    <property type="match status" value="1"/>
</dbReference>
<name>M3CBU3_SPHMS</name>
<evidence type="ECO:0008006" key="3">
    <source>
        <dbReference type="Google" id="ProtNLM"/>
    </source>
</evidence>
<reference evidence="1 2" key="1">
    <citation type="journal article" date="2012" name="PLoS Pathog.">
        <title>Diverse lifestyles and strategies of plant pathogenesis encoded in the genomes of eighteen Dothideomycetes fungi.</title>
        <authorList>
            <person name="Ohm R.A."/>
            <person name="Feau N."/>
            <person name="Henrissat B."/>
            <person name="Schoch C.L."/>
            <person name="Horwitz B.A."/>
            <person name="Barry K.W."/>
            <person name="Condon B.J."/>
            <person name="Copeland A.C."/>
            <person name="Dhillon B."/>
            <person name="Glaser F."/>
            <person name="Hesse C.N."/>
            <person name="Kosti I."/>
            <person name="LaButti K."/>
            <person name="Lindquist E.A."/>
            <person name="Lucas S."/>
            <person name="Salamov A.A."/>
            <person name="Bradshaw R.E."/>
            <person name="Ciuffetti L."/>
            <person name="Hamelin R.C."/>
            <person name="Kema G.H.J."/>
            <person name="Lawrence C."/>
            <person name="Scott J.A."/>
            <person name="Spatafora J.W."/>
            <person name="Turgeon B.G."/>
            <person name="de Wit P.J.G.M."/>
            <person name="Zhong S."/>
            <person name="Goodwin S.B."/>
            <person name="Grigoriev I.V."/>
        </authorList>
    </citation>
    <scope>NUCLEOTIDE SEQUENCE [LARGE SCALE GENOMIC DNA]</scope>
    <source>
        <strain evidence="1 2">SO2202</strain>
    </source>
</reference>
<dbReference type="SUPFAM" id="SSF51905">
    <property type="entry name" value="FAD/NAD(P)-binding domain"/>
    <property type="match status" value="1"/>
</dbReference>
<dbReference type="OrthoDB" id="10264306at2759"/>
<dbReference type="Proteomes" id="UP000016931">
    <property type="component" value="Unassembled WGS sequence"/>
</dbReference>
<dbReference type="InterPro" id="IPR036188">
    <property type="entry name" value="FAD/NAD-bd_sf"/>
</dbReference>
<accession>M3CBU3</accession>
<dbReference type="AlphaFoldDB" id="M3CBU3"/>
<protein>
    <recommendedName>
        <fullName evidence="3">FAD/NAD(P)-binding domain-containing protein</fullName>
    </recommendedName>
</protein>
<keyword evidence="2" id="KW-1185">Reference proteome</keyword>
<dbReference type="eggNOG" id="ENOG502SN4C">
    <property type="taxonomic scope" value="Eukaryota"/>
</dbReference>
<dbReference type="EMBL" id="KB456268">
    <property type="protein sequence ID" value="EMF09887.1"/>
    <property type="molecule type" value="Genomic_DNA"/>
</dbReference>
<sequence length="476" mass="53633">MASTSPPTPIDVDYLVIGAGAMGLAFLDAVLTANPIATFALVDKYARPGGHWTTSYPFVHLHQPSAFYGVNSKILGQNKIDQVGFNKGLYELASSDEVCAYFHQVVQEVLLPSGRVQYFPKCEWIEGKREFRSNLTGERFEVGRQTRIVDATYMKVTVPSMRPPPFQVAADVKVMTPNELVTLSRPYSHYTVVGSGKTGIDTCLWLLSMGIRPQQITWVMPRDAWLYDRAHWQDLYDDRAKEAMKRQVECTLSATSLEDYLLRLEAAGMMLRLDQKVWPTSFRCATVTLAELDEIRKIKNVVRLGRVISIDAQEIVFQHGVQPTVPDTVYIDCSANGLEKRPAVPIFTPEKITLQPVRFCQQVFSAAFIGHVEAAYADEATRNELCRPIFHPTLPSDIPIVTLSDFRATLRWSVEPKTVAWLVNSRLNWSSAFAPLATDDPVELEQERLQLQALLHSMSEKLQQFIREGARVMAHI</sequence>
<dbReference type="RefSeq" id="XP_016758008.1">
    <property type="nucleotide sequence ID" value="XM_016909914.1"/>
</dbReference>
<proteinExistence type="predicted"/>
<dbReference type="HOGENOM" id="CLU_030357_0_0_1"/>
<dbReference type="GeneID" id="27907051"/>
<evidence type="ECO:0000313" key="1">
    <source>
        <dbReference type="EMBL" id="EMF09887.1"/>
    </source>
</evidence>